<organism evidence="2 3">
    <name type="scientific">Acorus calamus</name>
    <name type="common">Sweet flag</name>
    <dbReference type="NCBI Taxonomy" id="4465"/>
    <lineage>
        <taxon>Eukaryota</taxon>
        <taxon>Viridiplantae</taxon>
        <taxon>Streptophyta</taxon>
        <taxon>Embryophyta</taxon>
        <taxon>Tracheophyta</taxon>
        <taxon>Spermatophyta</taxon>
        <taxon>Magnoliopsida</taxon>
        <taxon>Liliopsida</taxon>
        <taxon>Acoraceae</taxon>
        <taxon>Acorus</taxon>
    </lineage>
</organism>
<proteinExistence type="predicted"/>
<dbReference type="CDD" id="cd06222">
    <property type="entry name" value="RNase_H_like"/>
    <property type="match status" value="1"/>
</dbReference>
<evidence type="ECO:0000313" key="3">
    <source>
        <dbReference type="Proteomes" id="UP001180020"/>
    </source>
</evidence>
<evidence type="ECO:0000313" key="2">
    <source>
        <dbReference type="EMBL" id="KAK1302870.1"/>
    </source>
</evidence>
<dbReference type="AlphaFoldDB" id="A0AAV9DP12"/>
<dbReference type="GO" id="GO:0003676">
    <property type="term" value="F:nucleic acid binding"/>
    <property type="evidence" value="ECO:0007669"/>
    <property type="project" value="InterPro"/>
</dbReference>
<dbReference type="PANTHER" id="PTHR47723:SF19">
    <property type="entry name" value="POLYNUCLEOTIDYL TRANSFERASE, RIBONUCLEASE H-LIKE SUPERFAMILY PROTEIN"/>
    <property type="match status" value="1"/>
</dbReference>
<name>A0AAV9DP12_ACOCL</name>
<keyword evidence="3" id="KW-1185">Reference proteome</keyword>
<accession>A0AAV9DP12</accession>
<protein>
    <recommendedName>
        <fullName evidence="1">RNase H type-1 domain-containing protein</fullName>
    </recommendedName>
</protein>
<dbReference type="InterPro" id="IPR044730">
    <property type="entry name" value="RNase_H-like_dom_plant"/>
</dbReference>
<dbReference type="Proteomes" id="UP001180020">
    <property type="component" value="Unassembled WGS sequence"/>
</dbReference>
<gene>
    <name evidence="2" type="ORF">QJS10_CPB12g00400</name>
</gene>
<dbReference type="InterPro" id="IPR036397">
    <property type="entry name" value="RNaseH_sf"/>
</dbReference>
<dbReference type="InterPro" id="IPR002156">
    <property type="entry name" value="RNaseH_domain"/>
</dbReference>
<evidence type="ECO:0000259" key="1">
    <source>
        <dbReference type="Pfam" id="PF13456"/>
    </source>
</evidence>
<reference evidence="2" key="1">
    <citation type="journal article" date="2023" name="Nat. Commun.">
        <title>Diploid and tetraploid genomes of Acorus and the evolution of monocots.</title>
        <authorList>
            <person name="Ma L."/>
            <person name="Liu K.W."/>
            <person name="Li Z."/>
            <person name="Hsiao Y.Y."/>
            <person name="Qi Y."/>
            <person name="Fu T."/>
            <person name="Tang G.D."/>
            <person name="Zhang D."/>
            <person name="Sun W.H."/>
            <person name="Liu D.K."/>
            <person name="Li Y."/>
            <person name="Chen G.Z."/>
            <person name="Liu X.D."/>
            <person name="Liao X.Y."/>
            <person name="Jiang Y.T."/>
            <person name="Yu X."/>
            <person name="Hao Y."/>
            <person name="Huang J."/>
            <person name="Zhao X.W."/>
            <person name="Ke S."/>
            <person name="Chen Y.Y."/>
            <person name="Wu W.L."/>
            <person name="Hsu J.L."/>
            <person name="Lin Y.F."/>
            <person name="Huang M.D."/>
            <person name="Li C.Y."/>
            <person name="Huang L."/>
            <person name="Wang Z.W."/>
            <person name="Zhao X."/>
            <person name="Zhong W.Y."/>
            <person name="Peng D.H."/>
            <person name="Ahmad S."/>
            <person name="Lan S."/>
            <person name="Zhang J.S."/>
            <person name="Tsai W.C."/>
            <person name="Van de Peer Y."/>
            <person name="Liu Z.J."/>
        </authorList>
    </citation>
    <scope>NUCLEOTIDE SEQUENCE</scope>
    <source>
        <strain evidence="2">CP</strain>
    </source>
</reference>
<feature type="domain" description="RNase H type-1" evidence="1">
    <location>
        <begin position="194"/>
        <end position="269"/>
    </location>
</feature>
<reference evidence="2" key="2">
    <citation type="submission" date="2023-06" db="EMBL/GenBank/DDBJ databases">
        <authorList>
            <person name="Ma L."/>
            <person name="Liu K.-W."/>
            <person name="Li Z."/>
            <person name="Hsiao Y.-Y."/>
            <person name="Qi Y."/>
            <person name="Fu T."/>
            <person name="Tang G."/>
            <person name="Zhang D."/>
            <person name="Sun W.-H."/>
            <person name="Liu D.-K."/>
            <person name="Li Y."/>
            <person name="Chen G.-Z."/>
            <person name="Liu X.-D."/>
            <person name="Liao X.-Y."/>
            <person name="Jiang Y.-T."/>
            <person name="Yu X."/>
            <person name="Hao Y."/>
            <person name="Huang J."/>
            <person name="Zhao X.-W."/>
            <person name="Ke S."/>
            <person name="Chen Y.-Y."/>
            <person name="Wu W.-L."/>
            <person name="Hsu J.-L."/>
            <person name="Lin Y.-F."/>
            <person name="Huang M.-D."/>
            <person name="Li C.-Y."/>
            <person name="Huang L."/>
            <person name="Wang Z.-W."/>
            <person name="Zhao X."/>
            <person name="Zhong W.-Y."/>
            <person name="Peng D.-H."/>
            <person name="Ahmad S."/>
            <person name="Lan S."/>
            <person name="Zhang J.-S."/>
            <person name="Tsai W.-C."/>
            <person name="Van De Peer Y."/>
            <person name="Liu Z.-J."/>
        </authorList>
    </citation>
    <scope>NUCLEOTIDE SEQUENCE</scope>
    <source>
        <strain evidence="2">CP</strain>
        <tissue evidence="2">Leaves</tissue>
    </source>
</reference>
<dbReference type="PANTHER" id="PTHR47723">
    <property type="entry name" value="OS05G0353850 PROTEIN"/>
    <property type="match status" value="1"/>
</dbReference>
<dbReference type="EMBL" id="JAUJYO010000012">
    <property type="protein sequence ID" value="KAK1302870.1"/>
    <property type="molecule type" value="Genomic_DNA"/>
</dbReference>
<dbReference type="InterPro" id="IPR053151">
    <property type="entry name" value="RNase_H-like"/>
</dbReference>
<dbReference type="Pfam" id="PF13456">
    <property type="entry name" value="RVT_3"/>
    <property type="match status" value="1"/>
</dbReference>
<dbReference type="GO" id="GO:0004523">
    <property type="term" value="F:RNA-DNA hybrid ribonuclease activity"/>
    <property type="evidence" value="ECO:0007669"/>
    <property type="project" value="InterPro"/>
</dbReference>
<dbReference type="Gene3D" id="3.30.420.10">
    <property type="entry name" value="Ribonuclease H-like superfamily/Ribonuclease H"/>
    <property type="match status" value="1"/>
</dbReference>
<dbReference type="InterPro" id="IPR012337">
    <property type="entry name" value="RNaseH-like_sf"/>
</dbReference>
<comment type="caution">
    <text evidence="2">The sequence shown here is derived from an EMBL/GenBank/DDBJ whole genome shotgun (WGS) entry which is preliminary data.</text>
</comment>
<sequence length="317" mass="35952">MAKVVMYMDPNRRIGAIYNIGLWKALQFSSDIIIQDSESQDKNQDKLGSNTTDQSFSSELNKMVDDKRIGKYISGRLNISHLCFADDLLVFSDSQPRTASNMKSFLSSFASGCITDTYGTLISGIASTSSWKQILKARNWIAPALRYLIFEGKDINLWFDPWINGKSLKHCLNGVFEWWGNPLALNLSSWIREGIVHGVQLAKDLGVRRLWIESDSMTALAWLNGRGTIPWTAIRMLRKVHSLLNSLVDWKSSHIHREGNAPADILAAHRSAMGEEIIRPSDLWMDIREVLAQDKLQKCILEGDACRFIRHSLLSRR</sequence>
<dbReference type="SUPFAM" id="SSF53098">
    <property type="entry name" value="Ribonuclease H-like"/>
    <property type="match status" value="1"/>
</dbReference>